<accession>A0A511XJD4</accession>
<keyword evidence="5" id="KW-0966">Cell projection</keyword>
<dbReference type="OrthoDB" id="8481852at2"/>
<evidence type="ECO:0000313" key="6">
    <source>
        <dbReference type="Proteomes" id="UP000321746"/>
    </source>
</evidence>
<keyword evidence="5" id="KW-0969">Cilium</keyword>
<keyword evidence="5" id="KW-0282">Flagellum</keyword>
<dbReference type="Proteomes" id="UP000321746">
    <property type="component" value="Unassembled WGS sequence"/>
</dbReference>
<evidence type="ECO:0000256" key="3">
    <source>
        <dbReference type="ARBA" id="ARBA00023143"/>
    </source>
</evidence>
<keyword evidence="6" id="KW-1185">Reference proteome</keyword>
<keyword evidence="3 4" id="KW-0975">Bacterial flagellum</keyword>
<evidence type="ECO:0000256" key="1">
    <source>
        <dbReference type="ARBA" id="ARBA00004117"/>
    </source>
</evidence>
<dbReference type="AlphaFoldDB" id="A0A511XJD4"/>
<dbReference type="PANTHER" id="PTHR34653">
    <property type="match status" value="1"/>
</dbReference>
<organism evidence="5 6">
    <name type="scientific">Acetobacter oeni</name>
    <dbReference type="NCBI Taxonomy" id="304077"/>
    <lineage>
        <taxon>Bacteria</taxon>
        <taxon>Pseudomonadati</taxon>
        <taxon>Pseudomonadota</taxon>
        <taxon>Alphaproteobacteria</taxon>
        <taxon>Acetobacterales</taxon>
        <taxon>Acetobacteraceae</taxon>
        <taxon>Acetobacter</taxon>
    </lineage>
</organism>
<evidence type="ECO:0000256" key="2">
    <source>
        <dbReference type="ARBA" id="ARBA00009272"/>
    </source>
</evidence>
<evidence type="ECO:0000313" key="5">
    <source>
        <dbReference type="EMBL" id="GEN63055.1"/>
    </source>
</evidence>
<dbReference type="GO" id="GO:0003774">
    <property type="term" value="F:cytoskeletal motor activity"/>
    <property type="evidence" value="ECO:0007669"/>
    <property type="project" value="InterPro"/>
</dbReference>
<protein>
    <recommendedName>
        <fullName evidence="4">Flagellar hook-basal body complex protein FliE</fullName>
    </recommendedName>
</protein>
<dbReference type="GO" id="GO:0005198">
    <property type="term" value="F:structural molecule activity"/>
    <property type="evidence" value="ECO:0007669"/>
    <property type="project" value="InterPro"/>
</dbReference>
<comment type="caution">
    <text evidence="5">The sequence shown here is derived from an EMBL/GenBank/DDBJ whole genome shotgun (WGS) entry which is preliminary data.</text>
</comment>
<dbReference type="GO" id="GO:0071973">
    <property type="term" value="P:bacterial-type flagellum-dependent cell motility"/>
    <property type="evidence" value="ECO:0007669"/>
    <property type="project" value="InterPro"/>
</dbReference>
<reference evidence="5 6" key="1">
    <citation type="submission" date="2019-07" db="EMBL/GenBank/DDBJ databases">
        <title>Whole genome shotgun sequence of Acetobacter oeni NBRC 105207.</title>
        <authorList>
            <person name="Hosoyama A."/>
            <person name="Uohara A."/>
            <person name="Ohji S."/>
            <person name="Ichikawa N."/>
        </authorList>
    </citation>
    <scope>NUCLEOTIDE SEQUENCE [LARGE SCALE GENOMIC DNA]</scope>
    <source>
        <strain evidence="5 6">NBRC 105207</strain>
    </source>
</reference>
<gene>
    <name evidence="4 5" type="primary">fliE</name>
    <name evidence="5" type="ORF">AOE01nite_12790</name>
</gene>
<dbReference type="PRINTS" id="PR01006">
    <property type="entry name" value="FLGHOOKFLIE"/>
</dbReference>
<dbReference type="EMBL" id="BJYG01000015">
    <property type="protein sequence ID" value="GEN63055.1"/>
    <property type="molecule type" value="Genomic_DNA"/>
</dbReference>
<comment type="subcellular location">
    <subcellularLocation>
        <location evidence="1 4">Bacterial flagellum basal body</location>
    </subcellularLocation>
</comment>
<sequence>MIISSATNKSAASAYARTQSGTSLADAVTSIDDNTTDETSTSFGETLQSAIESTVQTGKDTEAKAASGLSGHGNLTDIVTSISQAQIVLQTASTVRDKVITSYQDIMRMSI</sequence>
<dbReference type="HAMAP" id="MF_00724">
    <property type="entry name" value="FliE"/>
    <property type="match status" value="1"/>
</dbReference>
<dbReference type="InterPro" id="IPR001624">
    <property type="entry name" value="FliE"/>
</dbReference>
<comment type="similarity">
    <text evidence="2 4">Belongs to the FliE family.</text>
</comment>
<dbReference type="PANTHER" id="PTHR34653:SF1">
    <property type="entry name" value="FLAGELLAR HOOK-BASAL BODY COMPLEX PROTEIN FLIE"/>
    <property type="match status" value="1"/>
</dbReference>
<name>A0A511XJD4_9PROT</name>
<dbReference type="GO" id="GO:0009425">
    <property type="term" value="C:bacterial-type flagellum basal body"/>
    <property type="evidence" value="ECO:0007669"/>
    <property type="project" value="UniProtKB-SubCell"/>
</dbReference>
<dbReference type="Pfam" id="PF02049">
    <property type="entry name" value="FliE"/>
    <property type="match status" value="1"/>
</dbReference>
<evidence type="ECO:0000256" key="4">
    <source>
        <dbReference type="HAMAP-Rule" id="MF_00724"/>
    </source>
</evidence>
<proteinExistence type="inferred from homology"/>